<organism evidence="1 2">
    <name type="scientific">Artomyces pyxidatus</name>
    <dbReference type="NCBI Taxonomy" id="48021"/>
    <lineage>
        <taxon>Eukaryota</taxon>
        <taxon>Fungi</taxon>
        <taxon>Dikarya</taxon>
        <taxon>Basidiomycota</taxon>
        <taxon>Agaricomycotina</taxon>
        <taxon>Agaricomycetes</taxon>
        <taxon>Russulales</taxon>
        <taxon>Auriscalpiaceae</taxon>
        <taxon>Artomyces</taxon>
    </lineage>
</organism>
<reference evidence="1" key="2">
    <citation type="journal article" date="2022" name="New Phytol.">
        <title>Evolutionary transition to the ectomycorrhizal habit in the genomes of a hyperdiverse lineage of mushroom-forming fungi.</title>
        <authorList>
            <person name="Looney B."/>
            <person name="Miyauchi S."/>
            <person name="Morin E."/>
            <person name="Drula E."/>
            <person name="Courty P.E."/>
            <person name="Kohler A."/>
            <person name="Kuo A."/>
            <person name="LaButti K."/>
            <person name="Pangilinan J."/>
            <person name="Lipzen A."/>
            <person name="Riley R."/>
            <person name="Andreopoulos W."/>
            <person name="He G."/>
            <person name="Johnson J."/>
            <person name="Nolan M."/>
            <person name="Tritt A."/>
            <person name="Barry K.W."/>
            <person name="Grigoriev I.V."/>
            <person name="Nagy L.G."/>
            <person name="Hibbett D."/>
            <person name="Henrissat B."/>
            <person name="Matheny P.B."/>
            <person name="Labbe J."/>
            <person name="Martin F.M."/>
        </authorList>
    </citation>
    <scope>NUCLEOTIDE SEQUENCE</scope>
    <source>
        <strain evidence="1">HHB10654</strain>
    </source>
</reference>
<gene>
    <name evidence="1" type="ORF">BV25DRAFT_1820031</name>
</gene>
<evidence type="ECO:0000313" key="2">
    <source>
        <dbReference type="Proteomes" id="UP000814140"/>
    </source>
</evidence>
<dbReference type="Proteomes" id="UP000814140">
    <property type="component" value="Unassembled WGS sequence"/>
</dbReference>
<name>A0ACB8TEP9_9AGAM</name>
<accession>A0ACB8TEP9</accession>
<keyword evidence="2" id="KW-1185">Reference proteome</keyword>
<sequence length="120" mass="13295">MTFPSHTTARARLRPRHALYGPARPTTRPCRPMRARAGCPCRAPTAPDLDCWYGPHRTVCRASAFTTDESLSRSELTYFGVSLLAPTYFTATIIEKSTLALCPTTMLVHLNFDDLTPIAP</sequence>
<proteinExistence type="predicted"/>
<protein>
    <submittedName>
        <fullName evidence="1">Uncharacterized protein</fullName>
    </submittedName>
</protein>
<reference evidence="1" key="1">
    <citation type="submission" date="2021-03" db="EMBL/GenBank/DDBJ databases">
        <authorList>
            <consortium name="DOE Joint Genome Institute"/>
            <person name="Ahrendt S."/>
            <person name="Looney B.P."/>
            <person name="Miyauchi S."/>
            <person name="Morin E."/>
            <person name="Drula E."/>
            <person name="Courty P.E."/>
            <person name="Chicoki N."/>
            <person name="Fauchery L."/>
            <person name="Kohler A."/>
            <person name="Kuo A."/>
            <person name="Labutti K."/>
            <person name="Pangilinan J."/>
            <person name="Lipzen A."/>
            <person name="Riley R."/>
            <person name="Andreopoulos W."/>
            <person name="He G."/>
            <person name="Johnson J."/>
            <person name="Barry K.W."/>
            <person name="Grigoriev I.V."/>
            <person name="Nagy L."/>
            <person name="Hibbett D."/>
            <person name="Henrissat B."/>
            <person name="Matheny P.B."/>
            <person name="Labbe J."/>
            <person name="Martin F."/>
        </authorList>
    </citation>
    <scope>NUCLEOTIDE SEQUENCE</scope>
    <source>
        <strain evidence="1">HHB10654</strain>
    </source>
</reference>
<evidence type="ECO:0000313" key="1">
    <source>
        <dbReference type="EMBL" id="KAI0066917.1"/>
    </source>
</evidence>
<comment type="caution">
    <text evidence="1">The sequence shown here is derived from an EMBL/GenBank/DDBJ whole genome shotgun (WGS) entry which is preliminary data.</text>
</comment>
<dbReference type="EMBL" id="MU277191">
    <property type="protein sequence ID" value="KAI0066917.1"/>
    <property type="molecule type" value="Genomic_DNA"/>
</dbReference>